<dbReference type="AlphaFoldDB" id="A0A495VLP4"/>
<name>A0A495VLP4_9RHOO</name>
<proteinExistence type="inferred from homology"/>
<dbReference type="GO" id="GO:0009306">
    <property type="term" value="P:protein secretion"/>
    <property type="evidence" value="ECO:0007669"/>
    <property type="project" value="InterPro"/>
</dbReference>
<comment type="caution">
    <text evidence="4">The sequence shown here is derived from an EMBL/GenBank/DDBJ whole genome shotgun (WGS) entry which is preliminary data.</text>
</comment>
<protein>
    <submittedName>
        <fullName evidence="4">General secretion pathway protein D</fullName>
    </submittedName>
</protein>
<feature type="signal peptide" evidence="2">
    <location>
        <begin position="1"/>
        <end position="17"/>
    </location>
</feature>
<dbReference type="Proteomes" id="UP000270626">
    <property type="component" value="Unassembled WGS sequence"/>
</dbReference>
<accession>A0A495VLP4</accession>
<dbReference type="PRINTS" id="PR00811">
    <property type="entry name" value="BCTERIALGSPD"/>
</dbReference>
<dbReference type="PROSITE" id="PS51257">
    <property type="entry name" value="PROKAR_LIPOPROTEIN"/>
    <property type="match status" value="1"/>
</dbReference>
<evidence type="ECO:0000313" key="4">
    <source>
        <dbReference type="EMBL" id="RKT50309.1"/>
    </source>
</evidence>
<dbReference type="Gene3D" id="3.55.50.30">
    <property type="match status" value="1"/>
</dbReference>
<organism evidence="4 5">
    <name type="scientific">Azonexus fungiphilus</name>
    <dbReference type="NCBI Taxonomy" id="146940"/>
    <lineage>
        <taxon>Bacteria</taxon>
        <taxon>Pseudomonadati</taxon>
        <taxon>Pseudomonadota</taxon>
        <taxon>Betaproteobacteria</taxon>
        <taxon>Rhodocyclales</taxon>
        <taxon>Azonexaceae</taxon>
        <taxon>Azonexus</taxon>
    </lineage>
</organism>
<dbReference type="InterPro" id="IPR004846">
    <property type="entry name" value="T2SS/T3SS_dom"/>
</dbReference>
<reference evidence="4 5" key="1">
    <citation type="submission" date="2018-10" db="EMBL/GenBank/DDBJ databases">
        <title>Genomic Encyclopedia of Type Strains, Phase IV (KMG-IV): sequencing the most valuable type-strain genomes for metagenomic binning, comparative biology and taxonomic classification.</title>
        <authorList>
            <person name="Goeker M."/>
        </authorList>
    </citation>
    <scope>NUCLEOTIDE SEQUENCE [LARGE SCALE GENOMIC DNA]</scope>
    <source>
        <strain evidence="4 5">DSM 23841</strain>
    </source>
</reference>
<dbReference type="EMBL" id="RBXP01000018">
    <property type="protein sequence ID" value="RKT50309.1"/>
    <property type="molecule type" value="Genomic_DNA"/>
</dbReference>
<keyword evidence="5" id="KW-1185">Reference proteome</keyword>
<dbReference type="GO" id="GO:0015627">
    <property type="term" value="C:type II protein secretion system complex"/>
    <property type="evidence" value="ECO:0007669"/>
    <property type="project" value="TreeGrafter"/>
</dbReference>
<comment type="similarity">
    <text evidence="1">Belongs to the bacterial secretin family.</text>
</comment>
<sequence length="532" mass="57632">MPRYMLLLLTLTFALLACGTPTPRPPARGHLQGSGAAIIPPIVTELASADTGTTTPGKSEARYSVNVDRIPVRDLLFALARDAALEIDIAPGVSGTVTLNAKQQTLPALLERISRQAPLRFEFANGYLQILPDTPYLRHYAVDYPNLGRTVSASVANNMQIGAAGTGNAASGSLSSTRIDNTSQHRFWESLEKNLKTLLAGSTLADDAKKDEHSTENPGKNLIVNAEAGLVSAFASDREHRRIRAFLDRLSNAVRRQVLIEATIIEVALSEGHEQGIDWSSMIGGGLFELAGNPLKNSVNLRYNRGDNPRALINLLQRFGTSKVLSSPRLSVLNNQSAILKVVENYVYFSVKADTTTTANVGTTVTYTTTPQTVSVGLVLGVTPQIAADDSVVLNIRPTITSIGREVPDPNPDLRRNGIENLVPMIRTREIESVMRVANGQIAVLGGLMEDRIDYQTARVPLLGELPIAGEAFNNRNNRAQKTELVIFLRPLVIKEASLQGDYAGFAEHLPDAGFFVPPRHALPFPSLQTEP</sequence>
<dbReference type="InterPro" id="IPR001775">
    <property type="entry name" value="GspD/PilQ"/>
</dbReference>
<dbReference type="PANTHER" id="PTHR30332">
    <property type="entry name" value="PROBABLE GENERAL SECRETION PATHWAY PROTEIN D"/>
    <property type="match status" value="1"/>
</dbReference>
<evidence type="ECO:0000256" key="2">
    <source>
        <dbReference type="SAM" id="SignalP"/>
    </source>
</evidence>
<gene>
    <name evidence="4" type="ORF">DFR40_2864</name>
</gene>
<keyword evidence="2" id="KW-0732">Signal</keyword>
<evidence type="ECO:0000259" key="3">
    <source>
        <dbReference type="Pfam" id="PF00263"/>
    </source>
</evidence>
<dbReference type="PANTHER" id="PTHR30332:SF17">
    <property type="entry name" value="TYPE IV PILIATION SYSTEM PROTEIN DR_0774-RELATED"/>
    <property type="match status" value="1"/>
</dbReference>
<dbReference type="Pfam" id="PF00263">
    <property type="entry name" value="Secretin"/>
    <property type="match status" value="1"/>
</dbReference>
<evidence type="ECO:0000313" key="5">
    <source>
        <dbReference type="Proteomes" id="UP000270626"/>
    </source>
</evidence>
<feature type="chain" id="PRO_5019799228" evidence="2">
    <location>
        <begin position="18"/>
        <end position="532"/>
    </location>
</feature>
<feature type="domain" description="Type II/III secretion system secretin-like" evidence="3">
    <location>
        <begin position="316"/>
        <end position="495"/>
    </location>
</feature>
<evidence type="ECO:0000256" key="1">
    <source>
        <dbReference type="RuleBase" id="RU004003"/>
    </source>
</evidence>
<dbReference type="InterPro" id="IPR050810">
    <property type="entry name" value="Bact_Secretion_Sys_Channel"/>
</dbReference>